<dbReference type="PROSITE" id="PS50004">
    <property type="entry name" value="C2"/>
    <property type="match status" value="1"/>
</dbReference>
<dbReference type="PANTHER" id="PTHR32246:SF156">
    <property type="entry name" value="LIPID-BINDING FAMILY PROTEIN, PUTATIVE-RELATED"/>
    <property type="match status" value="1"/>
</dbReference>
<organism evidence="1 2">
    <name type="scientific">Hibiscus sabdariffa</name>
    <name type="common">roselle</name>
    <dbReference type="NCBI Taxonomy" id="183260"/>
    <lineage>
        <taxon>Eukaryota</taxon>
        <taxon>Viridiplantae</taxon>
        <taxon>Streptophyta</taxon>
        <taxon>Embryophyta</taxon>
        <taxon>Tracheophyta</taxon>
        <taxon>Spermatophyta</taxon>
        <taxon>Magnoliopsida</taxon>
        <taxon>eudicotyledons</taxon>
        <taxon>Gunneridae</taxon>
        <taxon>Pentapetalae</taxon>
        <taxon>rosids</taxon>
        <taxon>malvids</taxon>
        <taxon>Malvales</taxon>
        <taxon>Malvaceae</taxon>
        <taxon>Malvoideae</taxon>
        <taxon>Hibiscus</taxon>
    </lineage>
</organism>
<evidence type="ECO:0000313" key="1">
    <source>
        <dbReference type="EMBL" id="KAK8504161.1"/>
    </source>
</evidence>
<dbReference type="Gene3D" id="2.60.40.150">
    <property type="entry name" value="C2 domain"/>
    <property type="match status" value="1"/>
</dbReference>
<evidence type="ECO:0000313" key="2">
    <source>
        <dbReference type="Proteomes" id="UP001472677"/>
    </source>
</evidence>
<keyword evidence="2" id="KW-1185">Reference proteome</keyword>
<sequence length="245" mass="27605">MAEMDKNYILELTLISAQELKKTLKFRRMKTYALAWIDSTVKVRTCIDRVGGVNPTWNDKFLFRVSPEFLYSETSGISIEIFADGIFRDSLVGTVRLLVGNLLRIGSSYIPMRVPSFNAVQVRRPSGRFQGVLNVGASVLFGSDVPAMNNVPAINFRELIEEASRSKVVRRSQSVVGKPHGNPFLHYDNQPYSRDPLRERHRMIREMETTKHARSSSDGVRRGNGLEISSKQVARSGSVVEDDIV</sequence>
<dbReference type="InterPro" id="IPR000008">
    <property type="entry name" value="C2_dom"/>
</dbReference>
<dbReference type="PANTHER" id="PTHR32246">
    <property type="entry name" value="INGRESSION PROTEIN FIC1"/>
    <property type="match status" value="1"/>
</dbReference>
<dbReference type="Pfam" id="PF00168">
    <property type="entry name" value="C2"/>
    <property type="match status" value="1"/>
</dbReference>
<dbReference type="CDD" id="cd04051">
    <property type="entry name" value="C2_SRC2_like"/>
    <property type="match status" value="1"/>
</dbReference>
<proteinExistence type="predicted"/>
<comment type="caution">
    <text evidence="1">The sequence shown here is derived from an EMBL/GenBank/DDBJ whole genome shotgun (WGS) entry which is preliminary data.</text>
</comment>
<accession>A0ABR2BBA4</accession>
<dbReference type="Proteomes" id="UP001472677">
    <property type="component" value="Unassembled WGS sequence"/>
</dbReference>
<dbReference type="EMBL" id="JBBPBM010000145">
    <property type="protein sequence ID" value="KAK8504161.1"/>
    <property type="molecule type" value="Genomic_DNA"/>
</dbReference>
<dbReference type="SUPFAM" id="SSF49562">
    <property type="entry name" value="C2 domain (Calcium/lipid-binding domain, CaLB)"/>
    <property type="match status" value="1"/>
</dbReference>
<dbReference type="SMART" id="SM00239">
    <property type="entry name" value="C2"/>
    <property type="match status" value="1"/>
</dbReference>
<reference evidence="1 2" key="1">
    <citation type="journal article" date="2024" name="G3 (Bethesda)">
        <title>Genome assembly of Hibiscus sabdariffa L. provides insights into metabolisms of medicinal natural products.</title>
        <authorList>
            <person name="Kim T."/>
        </authorList>
    </citation>
    <scope>NUCLEOTIDE SEQUENCE [LARGE SCALE GENOMIC DNA]</scope>
    <source>
        <strain evidence="1">TK-2024</strain>
        <tissue evidence="1">Old leaves</tissue>
    </source>
</reference>
<name>A0ABR2BBA4_9ROSI</name>
<dbReference type="InterPro" id="IPR035892">
    <property type="entry name" value="C2_domain_sf"/>
</dbReference>
<gene>
    <name evidence="1" type="ORF">V6N12_005700</name>
</gene>
<protein>
    <submittedName>
        <fullName evidence="1">Uncharacterized protein</fullName>
    </submittedName>
</protein>
<dbReference type="InterPro" id="IPR044750">
    <property type="entry name" value="C2_SRC2/BAP"/>
</dbReference>